<feature type="compositionally biased region" description="Basic and acidic residues" evidence="1">
    <location>
        <begin position="107"/>
        <end position="120"/>
    </location>
</feature>
<name>A0A9P6PPU5_9FUNG</name>
<proteinExistence type="predicted"/>
<feature type="region of interest" description="Disordered" evidence="1">
    <location>
        <begin position="1"/>
        <end position="181"/>
    </location>
</feature>
<comment type="caution">
    <text evidence="2">The sequence shown here is derived from an EMBL/GenBank/DDBJ whole genome shotgun (WGS) entry which is preliminary data.</text>
</comment>
<gene>
    <name evidence="2" type="ORF">DFQ27_009409</name>
</gene>
<organism evidence="2 3">
    <name type="scientific">Actinomortierella ambigua</name>
    <dbReference type="NCBI Taxonomy" id="1343610"/>
    <lineage>
        <taxon>Eukaryota</taxon>
        <taxon>Fungi</taxon>
        <taxon>Fungi incertae sedis</taxon>
        <taxon>Mucoromycota</taxon>
        <taxon>Mortierellomycotina</taxon>
        <taxon>Mortierellomycetes</taxon>
        <taxon>Mortierellales</taxon>
        <taxon>Mortierellaceae</taxon>
        <taxon>Actinomortierella</taxon>
    </lineage>
</organism>
<reference evidence="2" key="1">
    <citation type="journal article" date="2020" name="Fungal Divers.">
        <title>Resolving the Mortierellaceae phylogeny through synthesis of multi-gene phylogenetics and phylogenomics.</title>
        <authorList>
            <person name="Vandepol N."/>
            <person name="Liber J."/>
            <person name="Desiro A."/>
            <person name="Na H."/>
            <person name="Kennedy M."/>
            <person name="Barry K."/>
            <person name="Grigoriev I.V."/>
            <person name="Miller A.N."/>
            <person name="O'Donnell K."/>
            <person name="Stajich J.E."/>
            <person name="Bonito G."/>
        </authorList>
    </citation>
    <scope>NUCLEOTIDE SEQUENCE</scope>
    <source>
        <strain evidence="2">BC1065</strain>
    </source>
</reference>
<protein>
    <submittedName>
        <fullName evidence="2">Uncharacterized protein</fullName>
    </submittedName>
</protein>
<feature type="compositionally biased region" description="Acidic residues" evidence="1">
    <location>
        <begin position="49"/>
        <end position="97"/>
    </location>
</feature>
<evidence type="ECO:0000313" key="2">
    <source>
        <dbReference type="EMBL" id="KAG0250442.1"/>
    </source>
</evidence>
<dbReference type="Proteomes" id="UP000807716">
    <property type="component" value="Unassembled WGS sequence"/>
</dbReference>
<evidence type="ECO:0000313" key="3">
    <source>
        <dbReference type="Proteomes" id="UP000807716"/>
    </source>
</evidence>
<keyword evidence="3" id="KW-1185">Reference proteome</keyword>
<accession>A0A9P6PPU5</accession>
<dbReference type="EMBL" id="JAAAJB010000860">
    <property type="protein sequence ID" value="KAG0250442.1"/>
    <property type="molecule type" value="Genomic_DNA"/>
</dbReference>
<feature type="compositionally biased region" description="Basic and acidic residues" evidence="1">
    <location>
        <begin position="25"/>
        <end position="46"/>
    </location>
</feature>
<feature type="compositionally biased region" description="Basic and acidic residues" evidence="1">
    <location>
        <begin position="159"/>
        <end position="181"/>
    </location>
</feature>
<feature type="compositionally biased region" description="Acidic residues" evidence="1">
    <location>
        <begin position="147"/>
        <end position="158"/>
    </location>
</feature>
<sequence length="258" mass="29972">MATNFTPEQTNEEKFDAVNSNNLTSDKKDPTSQECNESKDSEHHIGEGSNDDEEEEGQDEEEGEGEDVEDEESEDEEKDEDEQEEEDEDKEEEEDEDDKRKQKGKGKKDDNEETEGHLGEGSDDEEREGHLGEGSDYEENEGHLGEGSDDEEEEEEDKDDKTKQKGKGKQDENNAKGDDELYQDRLFDNIDNVEDVFFQHAKTHNFSIQTKRYEIRRGRKHRLLQLSRNSPDLIDDIVKEMDVLNKRMEKNLKKRKHA</sequence>
<evidence type="ECO:0000256" key="1">
    <source>
        <dbReference type="SAM" id="MobiDB-lite"/>
    </source>
</evidence>
<dbReference type="AlphaFoldDB" id="A0A9P6PPU5"/>